<comment type="caution">
    <text evidence="6">The sequence shown here is derived from an EMBL/GenBank/DDBJ whole genome shotgun (WGS) entry which is preliminary data.</text>
</comment>
<dbReference type="GO" id="GO:0016301">
    <property type="term" value="F:kinase activity"/>
    <property type="evidence" value="ECO:0007669"/>
    <property type="project" value="UniProtKB-KW"/>
</dbReference>
<reference evidence="6 7" key="1">
    <citation type="submission" date="2024-09" db="EMBL/GenBank/DDBJ databases">
        <authorList>
            <person name="Sun Q."/>
            <person name="Mori K."/>
        </authorList>
    </citation>
    <scope>NUCLEOTIDE SEQUENCE [LARGE SCALE GENOMIC DNA]</scope>
    <source>
        <strain evidence="6 7">TBRC 7907</strain>
    </source>
</reference>
<evidence type="ECO:0000313" key="7">
    <source>
        <dbReference type="Proteomes" id="UP001589693"/>
    </source>
</evidence>
<dbReference type="PANTHER" id="PTHR24421:SF63">
    <property type="entry name" value="SENSOR HISTIDINE KINASE DESK"/>
    <property type="match status" value="1"/>
</dbReference>
<feature type="domain" description="Signal transduction histidine kinase subgroup 3 dimerisation and phosphoacceptor" evidence="5">
    <location>
        <begin position="167"/>
        <end position="222"/>
    </location>
</feature>
<feature type="transmembrane region" description="Helical" evidence="4">
    <location>
        <begin position="103"/>
        <end position="122"/>
    </location>
</feature>
<evidence type="ECO:0000256" key="3">
    <source>
        <dbReference type="ARBA" id="ARBA00023012"/>
    </source>
</evidence>
<dbReference type="CDD" id="cd16917">
    <property type="entry name" value="HATPase_UhpB-NarQ-NarX-like"/>
    <property type="match status" value="1"/>
</dbReference>
<dbReference type="Proteomes" id="UP001589693">
    <property type="component" value="Unassembled WGS sequence"/>
</dbReference>
<feature type="transmembrane region" description="Helical" evidence="4">
    <location>
        <begin position="129"/>
        <end position="149"/>
    </location>
</feature>
<keyword evidence="4" id="KW-0472">Membrane</keyword>
<gene>
    <name evidence="6" type="ORF">ACFFQA_16415</name>
</gene>
<sequence length="355" mass="37366">MALDLDRLARWSPPLLLVGYLGYSVAETATRLPWNITVVTVLCALGYLPLHLLHVRAEPSRPRAMTLPAQVVLTYLPLALGAEWAGVGGLLAGALAVSLARPWGPVLCGTTMLAQAALVLVLRLDLLVLGDVVALGFGSVALAVLPVIADELRANRSAIADLAASRERLRIARDLHDTLGHGLTAVALKGELATILLRRKDKRALVEIEELTKVALDTLESLPHLGDTGRELDLDEEIASAAALLRSAGVRCTVAHVDTTPPEVSDVFAWAVREGVTNILRHSHAMSCSISVTVHKGQHRLDVVNDGVLARAEREGVGLAGLSERTAALGGSVSASRGAGGQFTLSVTVPARSSS</sequence>
<proteinExistence type="predicted"/>
<evidence type="ECO:0000256" key="1">
    <source>
        <dbReference type="ARBA" id="ARBA00022679"/>
    </source>
</evidence>
<dbReference type="RefSeq" id="WP_377852826.1">
    <property type="nucleotide sequence ID" value="NZ_JBHLZU010000014.1"/>
</dbReference>
<keyword evidence="1" id="KW-0808">Transferase</keyword>
<evidence type="ECO:0000256" key="2">
    <source>
        <dbReference type="ARBA" id="ARBA00022777"/>
    </source>
</evidence>
<dbReference type="EMBL" id="JBHLZU010000014">
    <property type="protein sequence ID" value="MFB9905520.1"/>
    <property type="molecule type" value="Genomic_DNA"/>
</dbReference>
<name>A0ABV5ZYR3_9PSEU</name>
<keyword evidence="4" id="KW-0812">Transmembrane</keyword>
<keyword evidence="2 6" id="KW-0418">Kinase</keyword>
<dbReference type="InterPro" id="IPR011712">
    <property type="entry name" value="Sig_transdc_His_kin_sub3_dim/P"/>
</dbReference>
<dbReference type="Gene3D" id="1.20.5.1930">
    <property type="match status" value="1"/>
</dbReference>
<keyword evidence="7" id="KW-1185">Reference proteome</keyword>
<evidence type="ECO:0000313" key="6">
    <source>
        <dbReference type="EMBL" id="MFB9905520.1"/>
    </source>
</evidence>
<dbReference type="InterPro" id="IPR050482">
    <property type="entry name" value="Sensor_HK_TwoCompSys"/>
</dbReference>
<accession>A0ABV5ZYR3</accession>
<feature type="transmembrane region" description="Helical" evidence="4">
    <location>
        <begin position="71"/>
        <end position="97"/>
    </location>
</feature>
<dbReference type="PANTHER" id="PTHR24421">
    <property type="entry name" value="NITRATE/NITRITE SENSOR PROTEIN NARX-RELATED"/>
    <property type="match status" value="1"/>
</dbReference>
<protein>
    <submittedName>
        <fullName evidence="6">Sensor histidine kinase</fullName>
    </submittedName>
</protein>
<evidence type="ECO:0000256" key="4">
    <source>
        <dbReference type="SAM" id="Phobius"/>
    </source>
</evidence>
<feature type="transmembrane region" description="Helical" evidence="4">
    <location>
        <begin position="32"/>
        <end position="50"/>
    </location>
</feature>
<organism evidence="6 7">
    <name type="scientific">Allokutzneria oryzae</name>
    <dbReference type="NCBI Taxonomy" id="1378989"/>
    <lineage>
        <taxon>Bacteria</taxon>
        <taxon>Bacillati</taxon>
        <taxon>Actinomycetota</taxon>
        <taxon>Actinomycetes</taxon>
        <taxon>Pseudonocardiales</taxon>
        <taxon>Pseudonocardiaceae</taxon>
        <taxon>Allokutzneria</taxon>
    </lineage>
</organism>
<dbReference type="Pfam" id="PF07730">
    <property type="entry name" value="HisKA_3"/>
    <property type="match status" value="1"/>
</dbReference>
<dbReference type="InterPro" id="IPR036890">
    <property type="entry name" value="HATPase_C_sf"/>
</dbReference>
<dbReference type="SUPFAM" id="SSF55874">
    <property type="entry name" value="ATPase domain of HSP90 chaperone/DNA topoisomerase II/histidine kinase"/>
    <property type="match status" value="1"/>
</dbReference>
<keyword evidence="4" id="KW-1133">Transmembrane helix</keyword>
<dbReference type="Gene3D" id="3.30.565.10">
    <property type="entry name" value="Histidine kinase-like ATPase, C-terminal domain"/>
    <property type="match status" value="1"/>
</dbReference>
<keyword evidence="3" id="KW-0902">Two-component regulatory system</keyword>
<evidence type="ECO:0000259" key="5">
    <source>
        <dbReference type="Pfam" id="PF07730"/>
    </source>
</evidence>